<dbReference type="InterPro" id="IPR011701">
    <property type="entry name" value="MFS"/>
</dbReference>
<protein>
    <recommendedName>
        <fullName evidence="7">Major facilitator superfamily (MFS) profile domain-containing protein</fullName>
    </recommendedName>
</protein>
<proteinExistence type="predicted"/>
<dbReference type="InterPro" id="IPR036259">
    <property type="entry name" value="MFS_trans_sf"/>
</dbReference>
<feature type="transmembrane region" description="Helical" evidence="6">
    <location>
        <begin position="421"/>
        <end position="447"/>
    </location>
</feature>
<name>A0AAD6D6T7_9EURO</name>
<evidence type="ECO:0000256" key="1">
    <source>
        <dbReference type="ARBA" id="ARBA00004141"/>
    </source>
</evidence>
<feature type="transmembrane region" description="Helical" evidence="6">
    <location>
        <begin position="359"/>
        <end position="382"/>
    </location>
</feature>
<comment type="subcellular location">
    <subcellularLocation>
        <location evidence="1">Membrane</location>
        <topology evidence="1">Multi-pass membrane protein</topology>
    </subcellularLocation>
</comment>
<reference evidence="8 9" key="1">
    <citation type="journal article" date="2023" name="IMA Fungus">
        <title>Comparative genomic study of the Penicillium genus elucidates a diverse pangenome and 15 lateral gene transfer events.</title>
        <authorList>
            <person name="Petersen C."/>
            <person name="Sorensen T."/>
            <person name="Nielsen M.R."/>
            <person name="Sondergaard T.E."/>
            <person name="Sorensen J.L."/>
            <person name="Fitzpatrick D.A."/>
            <person name="Frisvad J.C."/>
            <person name="Nielsen K.L."/>
        </authorList>
    </citation>
    <scope>NUCLEOTIDE SEQUENCE [LARGE SCALE GENOMIC DNA]</scope>
    <source>
        <strain evidence="8 9">IBT 35679</strain>
    </source>
</reference>
<feature type="transmembrane region" description="Helical" evidence="6">
    <location>
        <begin position="332"/>
        <end position="353"/>
    </location>
</feature>
<feature type="transmembrane region" description="Helical" evidence="6">
    <location>
        <begin position="198"/>
        <end position="220"/>
    </location>
</feature>
<feature type="transmembrane region" description="Helical" evidence="6">
    <location>
        <begin position="266"/>
        <end position="288"/>
    </location>
</feature>
<feature type="transmembrane region" description="Helical" evidence="6">
    <location>
        <begin position="394"/>
        <end position="415"/>
    </location>
</feature>
<dbReference type="PANTHER" id="PTHR43791">
    <property type="entry name" value="PERMEASE-RELATED"/>
    <property type="match status" value="1"/>
</dbReference>
<dbReference type="PROSITE" id="PS50850">
    <property type="entry name" value="MFS"/>
    <property type="match status" value="1"/>
</dbReference>
<dbReference type="FunFam" id="1.20.1250.20:FF:000034">
    <property type="entry name" value="MFS general substrate transporter"/>
    <property type="match status" value="1"/>
</dbReference>
<keyword evidence="9" id="KW-1185">Reference proteome</keyword>
<keyword evidence="4 6" id="KW-1133">Transmembrane helix</keyword>
<dbReference type="SUPFAM" id="SSF103473">
    <property type="entry name" value="MFS general substrate transporter"/>
    <property type="match status" value="1"/>
</dbReference>
<organism evidence="8 9">
    <name type="scientific">Penicillium frequentans</name>
    <dbReference type="NCBI Taxonomy" id="3151616"/>
    <lineage>
        <taxon>Eukaryota</taxon>
        <taxon>Fungi</taxon>
        <taxon>Dikarya</taxon>
        <taxon>Ascomycota</taxon>
        <taxon>Pezizomycotina</taxon>
        <taxon>Eurotiomycetes</taxon>
        <taxon>Eurotiomycetidae</taxon>
        <taxon>Eurotiales</taxon>
        <taxon>Aspergillaceae</taxon>
        <taxon>Penicillium</taxon>
    </lineage>
</organism>
<evidence type="ECO:0000256" key="4">
    <source>
        <dbReference type="ARBA" id="ARBA00022989"/>
    </source>
</evidence>
<dbReference type="Gene3D" id="1.20.1250.20">
    <property type="entry name" value="MFS general substrate transporter like domains"/>
    <property type="match status" value="2"/>
</dbReference>
<dbReference type="GO" id="GO:0016020">
    <property type="term" value="C:membrane"/>
    <property type="evidence" value="ECO:0007669"/>
    <property type="project" value="UniProtKB-SubCell"/>
</dbReference>
<dbReference type="InterPro" id="IPR020846">
    <property type="entry name" value="MFS_dom"/>
</dbReference>
<evidence type="ECO:0000313" key="9">
    <source>
        <dbReference type="Proteomes" id="UP001220324"/>
    </source>
</evidence>
<dbReference type="Proteomes" id="UP001220324">
    <property type="component" value="Unassembled WGS sequence"/>
</dbReference>
<dbReference type="FunFam" id="1.20.1250.20:FF:000068">
    <property type="entry name" value="MFS general substrate transporter"/>
    <property type="match status" value="1"/>
</dbReference>
<gene>
    <name evidence="8" type="ORF">N7494_000964</name>
</gene>
<keyword evidence="3 6" id="KW-0812">Transmembrane</keyword>
<feature type="transmembrane region" description="Helical" evidence="6">
    <location>
        <begin position="35"/>
        <end position="52"/>
    </location>
</feature>
<feature type="transmembrane region" description="Helical" evidence="6">
    <location>
        <begin position="130"/>
        <end position="153"/>
    </location>
</feature>
<dbReference type="EMBL" id="JAQIZZ010000001">
    <property type="protein sequence ID" value="KAJ5557049.1"/>
    <property type="molecule type" value="Genomic_DNA"/>
</dbReference>
<keyword evidence="2" id="KW-0813">Transport</keyword>
<comment type="caution">
    <text evidence="8">The sequence shown here is derived from an EMBL/GenBank/DDBJ whole genome shotgun (WGS) entry which is preliminary data.</text>
</comment>
<feature type="transmembrane region" description="Helical" evidence="6">
    <location>
        <begin position="308"/>
        <end position="325"/>
    </location>
</feature>
<feature type="domain" description="Major facilitator superfamily (MFS) profile" evidence="7">
    <location>
        <begin position="39"/>
        <end position="452"/>
    </location>
</feature>
<evidence type="ECO:0000259" key="7">
    <source>
        <dbReference type="PROSITE" id="PS50850"/>
    </source>
</evidence>
<evidence type="ECO:0000313" key="8">
    <source>
        <dbReference type="EMBL" id="KAJ5557049.1"/>
    </source>
</evidence>
<accession>A0AAD6D6T7</accession>
<evidence type="ECO:0000256" key="5">
    <source>
        <dbReference type="ARBA" id="ARBA00023136"/>
    </source>
</evidence>
<evidence type="ECO:0000256" key="3">
    <source>
        <dbReference type="ARBA" id="ARBA00022692"/>
    </source>
</evidence>
<sequence length="484" mass="53511">MSGNILDEKSDIKHAEFADLDDIDSAAEKRLLRKVDLHVVPALFALFLLAFLDRVNIGNAKIFGLEEELGMTGSQYSIGLMVFFIPYILLEVPSNIMIRKIAPSTWLCGIMFLWGVATIGMGLIQNFGGLIAMRLLLGAFEAGLFPGCVYLISMYYKRHELQWRMSLFFSASILAGAFGGLLAYLIANLDGKGGYAGWRWIFIIEGLLTCVVAIALKYFVVDWPETAKFLTEDERVLLSRRLTADVATAKMDRLDRAANKRIYGDWKIWCGTLMYMGALTTGYASSFFLPTIIKELGFTSTAAQVRSIPVFIVAAVLSLTVGWVADRVRHRYAFIMLGVAFGTVGYSICLGQNGLPTGVKYMACFFITSGGYMAQPVTLVWLSNNVGGHYKRSISSALQVGLGNCGGIIASNVFISNQAPLYPVGYGVSLGMLLLTSITATVFLFGLKHENKMRDQGKRDWRLGEPDREVENMGDDHPHFRFTL</sequence>
<evidence type="ECO:0000256" key="2">
    <source>
        <dbReference type="ARBA" id="ARBA00022448"/>
    </source>
</evidence>
<dbReference type="GO" id="GO:0022857">
    <property type="term" value="F:transmembrane transporter activity"/>
    <property type="evidence" value="ECO:0007669"/>
    <property type="project" value="InterPro"/>
</dbReference>
<feature type="transmembrane region" description="Helical" evidence="6">
    <location>
        <begin position="104"/>
        <end position="124"/>
    </location>
</feature>
<feature type="transmembrane region" description="Helical" evidence="6">
    <location>
        <begin position="165"/>
        <end position="186"/>
    </location>
</feature>
<dbReference type="AlphaFoldDB" id="A0AAD6D6T7"/>
<feature type="transmembrane region" description="Helical" evidence="6">
    <location>
        <begin position="72"/>
        <end position="92"/>
    </location>
</feature>
<dbReference type="Pfam" id="PF07690">
    <property type="entry name" value="MFS_1"/>
    <property type="match status" value="1"/>
</dbReference>
<keyword evidence="5 6" id="KW-0472">Membrane</keyword>
<dbReference type="PANTHER" id="PTHR43791:SF52">
    <property type="entry name" value="TRANSPORTER, PUTATIVE (AFU_ORTHOLOGUE AFUA_1G11820)-RELATED"/>
    <property type="match status" value="1"/>
</dbReference>
<evidence type="ECO:0000256" key="6">
    <source>
        <dbReference type="SAM" id="Phobius"/>
    </source>
</evidence>